<gene>
    <name evidence="11" type="ORF">C2L71_11210</name>
</gene>
<dbReference type="GO" id="GO:0016887">
    <property type="term" value="F:ATP hydrolysis activity"/>
    <property type="evidence" value="ECO:0007669"/>
    <property type="project" value="InterPro"/>
</dbReference>
<dbReference type="PROSITE" id="PS00211">
    <property type="entry name" value="ABC_TRANSPORTER_1"/>
    <property type="match status" value="1"/>
</dbReference>
<keyword evidence="4" id="KW-0067">ATP-binding</keyword>
<dbReference type="AlphaFoldDB" id="A0A2K2U980"/>
<dbReference type="FunFam" id="3.40.50.300:FF:000218">
    <property type="entry name" value="Multidrug ABC transporter ATP-binding protein"/>
    <property type="match status" value="1"/>
</dbReference>
<keyword evidence="3" id="KW-0547">Nucleotide-binding</keyword>
<dbReference type="PROSITE" id="PS50893">
    <property type="entry name" value="ABC_TRANSPORTER_2"/>
    <property type="match status" value="1"/>
</dbReference>
<evidence type="ECO:0000256" key="6">
    <source>
        <dbReference type="ARBA" id="ARBA00023136"/>
    </source>
</evidence>
<evidence type="ECO:0000313" key="12">
    <source>
        <dbReference type="Proteomes" id="UP000236197"/>
    </source>
</evidence>
<keyword evidence="6 8" id="KW-0472">Membrane</keyword>
<evidence type="ECO:0000256" key="7">
    <source>
        <dbReference type="SAM" id="MobiDB-lite"/>
    </source>
</evidence>
<organism evidence="11 12">
    <name type="scientific">Enteroscipio rubneri</name>
    <dbReference type="NCBI Taxonomy" id="2070686"/>
    <lineage>
        <taxon>Bacteria</taxon>
        <taxon>Bacillati</taxon>
        <taxon>Actinomycetota</taxon>
        <taxon>Coriobacteriia</taxon>
        <taxon>Eggerthellales</taxon>
        <taxon>Eggerthellaceae</taxon>
        <taxon>Enteroscipio</taxon>
    </lineage>
</organism>
<sequence length="653" mass="71220">MKTRTNPATASKVHSGGATAQEIGGSEDAPSTASEPSSDAATVTARKVLARFADYYRPYKSLFFFDLVCASVLAAVDLAFPQFLNFFTKQFFLEPPGVILSTLGWIALGFAALYALRTACQYFITAWGHIMGARMEADMRMDLFKQYQRLSFSYYDRNNTGEMMSKLLTDLFDISELAHHGPENLFICILKIVGSFVLLFMINVPLTAIMLAATAVMAAYAFWRNYKKRVIFTENRRKMADINARLQDSLGGIRVVKSFGNEGVEIRKFGGTNKRFVDTKESSYRFMGAFHAVNSVFTGVLYTVTIVGGGYFVATGGLAVTELAIYALYIGIFLSPIEQLINFTEQFQKGYAGFRRFMEVLAVRPDIADAPDAVDLNAAERARRRSTGETGAAGLSMSADDGDGAVAGAVRYRDVRFSYDGVHEVLRGFDLAVPAGTTIALVGPSGGGKTTACSLLPRFYDPVHGSVEIDGIDIRGVTVESLRDAIGIVQQDVYLFGGTIRENIAYGRPDAATPEIVEAARRANIHEFVMGLPDGYDTYVGERGARLSGGQKQRIAIARVFLKNPRILILDEATSALDNESEQAIQASLEELSAGRTTLVIAHRLSTIREADLIAVVEGGVVAEQGTHDELLALGGTYARYYEMQFGPRVSSA</sequence>
<dbReference type="GO" id="GO:0090374">
    <property type="term" value="P:oligopeptide export from mitochondrion"/>
    <property type="evidence" value="ECO:0007669"/>
    <property type="project" value="TreeGrafter"/>
</dbReference>
<evidence type="ECO:0000256" key="5">
    <source>
        <dbReference type="ARBA" id="ARBA00022989"/>
    </source>
</evidence>
<dbReference type="Pfam" id="PF00664">
    <property type="entry name" value="ABC_membrane"/>
    <property type="match status" value="1"/>
</dbReference>
<name>A0A2K2U980_9ACTN</name>
<evidence type="ECO:0000259" key="9">
    <source>
        <dbReference type="PROSITE" id="PS50893"/>
    </source>
</evidence>
<dbReference type="InterPro" id="IPR027417">
    <property type="entry name" value="P-loop_NTPase"/>
</dbReference>
<dbReference type="Proteomes" id="UP000236197">
    <property type="component" value="Unassembled WGS sequence"/>
</dbReference>
<keyword evidence="5 8" id="KW-1133">Transmembrane helix</keyword>
<dbReference type="Gene3D" id="3.40.50.300">
    <property type="entry name" value="P-loop containing nucleotide triphosphate hydrolases"/>
    <property type="match status" value="1"/>
</dbReference>
<dbReference type="RefSeq" id="WP_103265842.1">
    <property type="nucleotide sequence ID" value="NZ_CABMLE010000020.1"/>
</dbReference>
<keyword evidence="2 8" id="KW-0812">Transmembrane</keyword>
<dbReference type="InterPro" id="IPR039421">
    <property type="entry name" value="Type_1_exporter"/>
</dbReference>
<feature type="compositionally biased region" description="Polar residues" evidence="7">
    <location>
        <begin position="29"/>
        <end position="38"/>
    </location>
</feature>
<dbReference type="CDD" id="cd03249">
    <property type="entry name" value="ABC_MTABC3_MDL1_MDL2"/>
    <property type="match status" value="1"/>
</dbReference>
<dbReference type="PROSITE" id="PS50929">
    <property type="entry name" value="ABC_TM1F"/>
    <property type="match status" value="1"/>
</dbReference>
<dbReference type="GO" id="GO:0005886">
    <property type="term" value="C:plasma membrane"/>
    <property type="evidence" value="ECO:0007669"/>
    <property type="project" value="UniProtKB-SubCell"/>
</dbReference>
<feature type="transmembrane region" description="Helical" evidence="8">
    <location>
        <begin position="62"/>
        <end position="84"/>
    </location>
</feature>
<feature type="transmembrane region" description="Helical" evidence="8">
    <location>
        <begin position="96"/>
        <end position="116"/>
    </location>
</feature>
<proteinExistence type="predicted"/>
<comment type="caution">
    <text evidence="11">The sequence shown here is derived from an EMBL/GenBank/DDBJ whole genome shotgun (WGS) entry which is preliminary data.</text>
</comment>
<dbReference type="InterPro" id="IPR017871">
    <property type="entry name" value="ABC_transporter-like_CS"/>
</dbReference>
<dbReference type="GO" id="GO:0015421">
    <property type="term" value="F:ABC-type oligopeptide transporter activity"/>
    <property type="evidence" value="ECO:0007669"/>
    <property type="project" value="TreeGrafter"/>
</dbReference>
<evidence type="ECO:0000256" key="8">
    <source>
        <dbReference type="SAM" id="Phobius"/>
    </source>
</evidence>
<evidence type="ECO:0000256" key="4">
    <source>
        <dbReference type="ARBA" id="ARBA00022840"/>
    </source>
</evidence>
<feature type="transmembrane region" description="Helical" evidence="8">
    <location>
        <begin position="284"/>
        <end position="305"/>
    </location>
</feature>
<dbReference type="Pfam" id="PF00005">
    <property type="entry name" value="ABC_tran"/>
    <property type="match status" value="1"/>
</dbReference>
<dbReference type="GO" id="GO:0005524">
    <property type="term" value="F:ATP binding"/>
    <property type="evidence" value="ECO:0007669"/>
    <property type="project" value="UniProtKB-KW"/>
</dbReference>
<reference evidence="12" key="1">
    <citation type="submission" date="2018-01" db="EMBL/GenBank/DDBJ databases">
        <title>Rubneribacter badeniensis gen. nov., sp. nov., and Colonibacter rubneri, gen. nov., sp. nov., WGS of new members of the Eggerthellaceae.</title>
        <authorList>
            <person name="Danylec N."/>
            <person name="Stoll D.A."/>
            <person name="Doetsch A."/>
            <person name="Kulling S.E."/>
            <person name="Huch M."/>
        </authorList>
    </citation>
    <scope>NUCLEOTIDE SEQUENCE [LARGE SCALE GENOMIC DNA]</scope>
    <source>
        <strain evidence="12">ResAG-96</strain>
    </source>
</reference>
<dbReference type="SMART" id="SM00382">
    <property type="entry name" value="AAA"/>
    <property type="match status" value="1"/>
</dbReference>
<dbReference type="OrthoDB" id="3176683at2"/>
<dbReference type="PANTHER" id="PTHR43394:SF7">
    <property type="entry name" value="ABC TRANSPORTER B FAMILY MEMBER 28"/>
    <property type="match status" value="1"/>
</dbReference>
<accession>A0A2K2U980</accession>
<evidence type="ECO:0000256" key="3">
    <source>
        <dbReference type="ARBA" id="ARBA00022741"/>
    </source>
</evidence>
<dbReference type="InterPro" id="IPR036640">
    <property type="entry name" value="ABC1_TM_sf"/>
</dbReference>
<dbReference type="CDD" id="cd18549">
    <property type="entry name" value="ABC_6TM_YwjA_like"/>
    <property type="match status" value="1"/>
</dbReference>
<feature type="domain" description="ABC transporter" evidence="9">
    <location>
        <begin position="410"/>
        <end position="644"/>
    </location>
</feature>
<dbReference type="SUPFAM" id="SSF90123">
    <property type="entry name" value="ABC transporter transmembrane region"/>
    <property type="match status" value="1"/>
</dbReference>
<dbReference type="PANTHER" id="PTHR43394">
    <property type="entry name" value="ATP-DEPENDENT PERMEASE MDL1, MITOCHONDRIAL"/>
    <property type="match status" value="1"/>
</dbReference>
<feature type="transmembrane region" description="Helical" evidence="8">
    <location>
        <begin position="311"/>
        <end position="334"/>
    </location>
</feature>
<evidence type="ECO:0000256" key="2">
    <source>
        <dbReference type="ARBA" id="ARBA00022692"/>
    </source>
</evidence>
<keyword evidence="12" id="KW-1185">Reference proteome</keyword>
<protein>
    <submittedName>
        <fullName evidence="11">Thiamine ABC transporter permease</fullName>
    </submittedName>
</protein>
<dbReference type="Gene3D" id="1.20.1560.10">
    <property type="entry name" value="ABC transporter type 1, transmembrane domain"/>
    <property type="match status" value="1"/>
</dbReference>
<evidence type="ECO:0000259" key="10">
    <source>
        <dbReference type="PROSITE" id="PS50929"/>
    </source>
</evidence>
<comment type="subcellular location">
    <subcellularLocation>
        <location evidence="1">Cell membrane</location>
        <topology evidence="1">Multi-pass membrane protein</topology>
    </subcellularLocation>
</comment>
<feature type="domain" description="ABC transmembrane type-1" evidence="10">
    <location>
        <begin position="64"/>
        <end position="349"/>
    </location>
</feature>
<dbReference type="InterPro" id="IPR003593">
    <property type="entry name" value="AAA+_ATPase"/>
</dbReference>
<feature type="region of interest" description="Disordered" evidence="7">
    <location>
        <begin position="1"/>
        <end position="38"/>
    </location>
</feature>
<dbReference type="EMBL" id="PPEK01000020">
    <property type="protein sequence ID" value="PNV66819.1"/>
    <property type="molecule type" value="Genomic_DNA"/>
</dbReference>
<evidence type="ECO:0000256" key="1">
    <source>
        <dbReference type="ARBA" id="ARBA00004651"/>
    </source>
</evidence>
<dbReference type="InterPro" id="IPR011527">
    <property type="entry name" value="ABC1_TM_dom"/>
</dbReference>
<dbReference type="SUPFAM" id="SSF52540">
    <property type="entry name" value="P-loop containing nucleoside triphosphate hydrolases"/>
    <property type="match status" value="1"/>
</dbReference>
<evidence type="ECO:0000313" key="11">
    <source>
        <dbReference type="EMBL" id="PNV66819.1"/>
    </source>
</evidence>
<dbReference type="InterPro" id="IPR003439">
    <property type="entry name" value="ABC_transporter-like_ATP-bd"/>
</dbReference>